<dbReference type="Proteomes" id="UP001153678">
    <property type="component" value="Unassembled WGS sequence"/>
</dbReference>
<accession>A0A9W4SRJ8</accession>
<feature type="non-terminal residue" evidence="1">
    <location>
        <position position="266"/>
    </location>
</feature>
<gene>
    <name evidence="1" type="ORF">FWILDA_LOCUS8873</name>
</gene>
<reference evidence="1" key="1">
    <citation type="submission" date="2022-08" db="EMBL/GenBank/DDBJ databases">
        <authorList>
            <person name="Kallberg Y."/>
            <person name="Tangrot J."/>
            <person name="Rosling A."/>
        </authorList>
    </citation>
    <scope>NUCLEOTIDE SEQUENCE</scope>
    <source>
        <strain evidence="1">Wild A</strain>
    </source>
</reference>
<dbReference type="OrthoDB" id="2416777at2759"/>
<keyword evidence="2" id="KW-1185">Reference proteome</keyword>
<organism evidence="1 2">
    <name type="scientific">Funneliformis geosporum</name>
    <dbReference type="NCBI Taxonomy" id="1117311"/>
    <lineage>
        <taxon>Eukaryota</taxon>
        <taxon>Fungi</taxon>
        <taxon>Fungi incertae sedis</taxon>
        <taxon>Mucoromycota</taxon>
        <taxon>Glomeromycotina</taxon>
        <taxon>Glomeromycetes</taxon>
        <taxon>Glomerales</taxon>
        <taxon>Glomeraceae</taxon>
        <taxon>Funneliformis</taxon>
    </lineage>
</organism>
<evidence type="ECO:0000313" key="1">
    <source>
        <dbReference type="EMBL" id="CAI2179008.1"/>
    </source>
</evidence>
<dbReference type="AlphaFoldDB" id="A0A9W4SRJ8"/>
<proteinExistence type="predicted"/>
<comment type="caution">
    <text evidence="1">The sequence shown here is derived from an EMBL/GenBank/DDBJ whole genome shotgun (WGS) entry which is preliminary data.</text>
</comment>
<protein>
    <submittedName>
        <fullName evidence="1">9148_t:CDS:1</fullName>
    </submittedName>
</protein>
<evidence type="ECO:0000313" key="2">
    <source>
        <dbReference type="Proteomes" id="UP001153678"/>
    </source>
</evidence>
<sequence>LVTPDESENAIRNVLRSVRYVLAMDVFANKLTLAFLKAYHGEDIHIIDNRYKSRVNAMVEIFYDPNSRAEAIKIGYGLLRALVEKAFKLSKPDNSPVRACIYYGDMDGKQRQKGFSNINDAWDKLNCVAYTNTVKADISFEITRHFDIVITITNITTSVHVETLAQMLYQIPIKKHREWNNNIISYKVDSSSTVITFIEVEHQKHLSARYFIEKLCSLIASISIFLQLIKMDESREVIGNRKRVHNEVRVEALVIKNTNFNAVATS</sequence>
<dbReference type="EMBL" id="CAMKVN010001964">
    <property type="protein sequence ID" value="CAI2179008.1"/>
    <property type="molecule type" value="Genomic_DNA"/>
</dbReference>
<name>A0A9W4SRJ8_9GLOM</name>